<protein>
    <recommendedName>
        <fullName evidence="3">ArsR family transcriptional regulator</fullName>
    </recommendedName>
</protein>
<dbReference type="CDD" id="cd00090">
    <property type="entry name" value="HTH_ARSR"/>
    <property type="match status" value="1"/>
</dbReference>
<dbReference type="InterPro" id="IPR036390">
    <property type="entry name" value="WH_DNA-bd_sf"/>
</dbReference>
<gene>
    <name evidence="1" type="ORF">CSA55_00850</name>
</gene>
<dbReference type="InterPro" id="IPR036388">
    <property type="entry name" value="WH-like_DNA-bd_sf"/>
</dbReference>
<name>A0A2G6KI10_9ACTN</name>
<sequence length="199" mass="22475">MTDHWHPVEDWDGQADIVELRDLKALSEVTHPIRGRLMRRLRVPRSAAALAEVLDVPVTRLYHHLNLLESIGLIRVVATRRVGAATERQYQSIARTFTVAIEPVDQRDRPELAAAFGSLFDVAKLGFQREIELGTYDQTTVYGETSTLSLRELQLSPKRRAELMARLQAVINDYDPEVDGDLSEGERVVLFVAAYPETP</sequence>
<dbReference type="SUPFAM" id="SSF46785">
    <property type="entry name" value="Winged helix' DNA-binding domain"/>
    <property type="match status" value="1"/>
</dbReference>
<evidence type="ECO:0008006" key="3">
    <source>
        <dbReference type="Google" id="ProtNLM"/>
    </source>
</evidence>
<evidence type="ECO:0000313" key="2">
    <source>
        <dbReference type="Proteomes" id="UP000230914"/>
    </source>
</evidence>
<dbReference type="InterPro" id="IPR011991">
    <property type="entry name" value="ArsR-like_HTH"/>
</dbReference>
<dbReference type="AlphaFoldDB" id="A0A2G6KI10"/>
<reference evidence="1 2" key="1">
    <citation type="submission" date="2017-10" db="EMBL/GenBank/DDBJ databases">
        <title>Novel microbial diversity and functional potential in the marine mammal oral microbiome.</title>
        <authorList>
            <person name="Dudek N.K."/>
            <person name="Sun C.L."/>
            <person name="Burstein D."/>
            <person name="Kantor R.S."/>
            <person name="Aliaga Goltsman D.S."/>
            <person name="Bik E.M."/>
            <person name="Thomas B.C."/>
            <person name="Banfield J.F."/>
            <person name="Relman D.A."/>
        </authorList>
    </citation>
    <scope>NUCLEOTIDE SEQUENCE [LARGE SCALE GENOMIC DNA]</scope>
    <source>
        <strain evidence="1">DOLJORAL78_61_10</strain>
    </source>
</reference>
<accession>A0A2G6KI10</accession>
<organism evidence="1 2">
    <name type="scientific">Ilumatobacter coccineus</name>
    <dbReference type="NCBI Taxonomy" id="467094"/>
    <lineage>
        <taxon>Bacteria</taxon>
        <taxon>Bacillati</taxon>
        <taxon>Actinomycetota</taxon>
        <taxon>Acidimicrobiia</taxon>
        <taxon>Acidimicrobiales</taxon>
        <taxon>Ilumatobacteraceae</taxon>
        <taxon>Ilumatobacter</taxon>
    </lineage>
</organism>
<evidence type="ECO:0000313" key="1">
    <source>
        <dbReference type="EMBL" id="PIE34449.1"/>
    </source>
</evidence>
<dbReference type="EMBL" id="PDSL01000019">
    <property type="protein sequence ID" value="PIE34449.1"/>
    <property type="molecule type" value="Genomic_DNA"/>
</dbReference>
<comment type="caution">
    <text evidence="1">The sequence shown here is derived from an EMBL/GenBank/DDBJ whole genome shotgun (WGS) entry which is preliminary data.</text>
</comment>
<proteinExistence type="predicted"/>
<dbReference type="Pfam" id="PF12840">
    <property type="entry name" value="HTH_20"/>
    <property type="match status" value="1"/>
</dbReference>
<dbReference type="Proteomes" id="UP000230914">
    <property type="component" value="Unassembled WGS sequence"/>
</dbReference>
<dbReference type="Gene3D" id="1.10.10.10">
    <property type="entry name" value="Winged helix-like DNA-binding domain superfamily/Winged helix DNA-binding domain"/>
    <property type="match status" value="1"/>
</dbReference>